<dbReference type="OrthoDB" id="25129at2759"/>
<evidence type="ECO:0000256" key="3">
    <source>
        <dbReference type="HAMAP-Rule" id="MF_03054"/>
    </source>
</evidence>
<comment type="function">
    <text evidence="3">Plays a central role in 2-thiolation of mcm(5)S(2)U at tRNA wobble positions of tRNA(Lys), tRNA(Glu) and tRNA(Gln). May act by forming a heterodimer with NCS6 that ligates sulfur from thiocarboxylated URM1 onto the uridine of tRNAs at wobble position. Prior mcm(5) tRNA modification by the elongator complex is required for 2-thiolation. May also be involved in protein urmylation.</text>
</comment>
<keyword evidence="5" id="KW-1185">Reference proteome</keyword>
<dbReference type="GO" id="GO:0000049">
    <property type="term" value="F:tRNA binding"/>
    <property type="evidence" value="ECO:0007669"/>
    <property type="project" value="InterPro"/>
</dbReference>
<evidence type="ECO:0000313" key="5">
    <source>
        <dbReference type="Proteomes" id="UP000245383"/>
    </source>
</evidence>
<dbReference type="InterPro" id="IPR019407">
    <property type="entry name" value="CTU2"/>
</dbReference>
<dbReference type="SUPFAM" id="SSF52402">
    <property type="entry name" value="Adenine nucleotide alpha hydrolases-like"/>
    <property type="match status" value="1"/>
</dbReference>
<dbReference type="HAMAP" id="MF_03054">
    <property type="entry name" value="CTU2"/>
    <property type="match status" value="1"/>
</dbReference>
<gene>
    <name evidence="3" type="primary">NCS2</name>
    <name evidence="3" type="synonym">CTU2</name>
    <name evidence="4" type="ORF">BB561_003803</name>
</gene>
<comment type="pathway">
    <text evidence="3">tRNA modification; 5-methoxycarbonylmethyl-2-thiouridine-tRNA biosynthesis.</text>
</comment>
<protein>
    <recommendedName>
        <fullName evidence="3">Cytoplasmic tRNA 2-thiolation protein 2</fullName>
    </recommendedName>
</protein>
<evidence type="ECO:0000256" key="1">
    <source>
        <dbReference type="ARBA" id="ARBA00022490"/>
    </source>
</evidence>
<proteinExistence type="inferred from homology"/>
<comment type="caution">
    <text evidence="4">The sequence shown here is derived from an EMBL/GenBank/DDBJ whole genome shotgun (WGS) entry which is preliminary data.</text>
</comment>
<dbReference type="Pfam" id="PF10288">
    <property type="entry name" value="CTU2"/>
    <property type="match status" value="1"/>
</dbReference>
<dbReference type="EMBL" id="MBFR01000160">
    <property type="protein sequence ID" value="PVU92487.1"/>
    <property type="molecule type" value="Genomic_DNA"/>
</dbReference>
<dbReference type="GO" id="GO:0032447">
    <property type="term" value="P:protein urmylation"/>
    <property type="evidence" value="ECO:0007669"/>
    <property type="project" value="UniProtKB-UniRule"/>
</dbReference>
<accession>A0A2T9YJH9</accession>
<keyword evidence="1 3" id="KW-0963">Cytoplasm</keyword>
<dbReference type="GO" id="GO:0002143">
    <property type="term" value="P:tRNA wobble position uridine thiolation"/>
    <property type="evidence" value="ECO:0007669"/>
    <property type="project" value="TreeGrafter"/>
</dbReference>
<dbReference type="Gene3D" id="3.40.50.620">
    <property type="entry name" value="HUPs"/>
    <property type="match status" value="1"/>
</dbReference>
<name>A0A2T9YJH9_9FUNG</name>
<dbReference type="STRING" id="133385.A0A2T9YJH9"/>
<dbReference type="PANTHER" id="PTHR20882:SF14">
    <property type="entry name" value="CYTOPLASMIC TRNA 2-THIOLATION PROTEIN 2"/>
    <property type="match status" value="1"/>
</dbReference>
<dbReference type="GO" id="GO:0016783">
    <property type="term" value="F:sulfurtransferase activity"/>
    <property type="evidence" value="ECO:0007669"/>
    <property type="project" value="TreeGrafter"/>
</dbReference>
<dbReference type="AlphaFoldDB" id="A0A2T9YJH9"/>
<sequence length="419" mass="46278">MSSTAQSSSERITCIKCKSSSSNIKIRQANFCKACFLINFITKFKSNLSKTSTPLEDERAQFMVAFSGGPSSRALLELACRFQTPSETGKLHQKYTDLQIAHIDETALFPDINEPAIISIIETYSFKSNTNKLEDIFSIDEYSNYFQTTDLSSSSNCILSHINPDIQSSPKNLLINLFKNIKSVTSREYMLTHIKNYLILKLAKSAGCQIAVVGDSSTKIAFNSILGISQGRGFSMPFDVSGESQLDPQVYVLRPLKSSLSKEIAYYNHIMGLKSVSSLTFTTKAIGSNVSLAHTTEAFMNTLDLGYSATIPTVTSTVSKLKISSEILNNKDLNICIVCSTHVSTLSRSWRSNFSLDSLDTNNKIVESDTVPKTDSDSNQVNVSEMLCYACTTLMNDINPGTVLPGFFFSKYELNNLKN</sequence>
<evidence type="ECO:0000256" key="2">
    <source>
        <dbReference type="ARBA" id="ARBA00022694"/>
    </source>
</evidence>
<keyword evidence="2 3" id="KW-0819">tRNA processing</keyword>
<organism evidence="4 5">
    <name type="scientific">Smittium simulii</name>
    <dbReference type="NCBI Taxonomy" id="133385"/>
    <lineage>
        <taxon>Eukaryota</taxon>
        <taxon>Fungi</taxon>
        <taxon>Fungi incertae sedis</taxon>
        <taxon>Zoopagomycota</taxon>
        <taxon>Kickxellomycotina</taxon>
        <taxon>Harpellomycetes</taxon>
        <taxon>Harpellales</taxon>
        <taxon>Legeriomycetaceae</taxon>
        <taxon>Smittium</taxon>
    </lineage>
</organism>
<dbReference type="Proteomes" id="UP000245383">
    <property type="component" value="Unassembled WGS sequence"/>
</dbReference>
<reference evidence="4 5" key="1">
    <citation type="journal article" date="2018" name="MBio">
        <title>Comparative Genomics Reveals the Core Gene Toolbox for the Fungus-Insect Symbiosis.</title>
        <authorList>
            <person name="Wang Y."/>
            <person name="Stata M."/>
            <person name="Wang W."/>
            <person name="Stajich J.E."/>
            <person name="White M.M."/>
            <person name="Moncalvo J.M."/>
        </authorList>
    </citation>
    <scope>NUCLEOTIDE SEQUENCE [LARGE SCALE GENOMIC DNA]</scope>
    <source>
        <strain evidence="4 5">SWE-8-4</strain>
    </source>
</reference>
<comment type="similarity">
    <text evidence="3">Belongs to the CTU2/NCS2 family.</text>
</comment>
<comment type="subcellular location">
    <subcellularLocation>
        <location evidence="3">Cytoplasm</location>
    </subcellularLocation>
</comment>
<dbReference type="GO" id="GO:0005829">
    <property type="term" value="C:cytosol"/>
    <property type="evidence" value="ECO:0007669"/>
    <property type="project" value="TreeGrafter"/>
</dbReference>
<dbReference type="PANTHER" id="PTHR20882">
    <property type="entry name" value="CYTOPLASMIC TRNA 2-THIOLATION PROTEIN 2"/>
    <property type="match status" value="1"/>
</dbReference>
<dbReference type="GO" id="GO:0016779">
    <property type="term" value="F:nucleotidyltransferase activity"/>
    <property type="evidence" value="ECO:0007669"/>
    <property type="project" value="UniProtKB-UniRule"/>
</dbReference>
<dbReference type="UniPathway" id="UPA00988"/>
<dbReference type="InterPro" id="IPR014729">
    <property type="entry name" value="Rossmann-like_a/b/a_fold"/>
</dbReference>
<evidence type="ECO:0000313" key="4">
    <source>
        <dbReference type="EMBL" id="PVU92487.1"/>
    </source>
</evidence>